<proteinExistence type="predicted"/>
<dbReference type="SUPFAM" id="SSF81321">
    <property type="entry name" value="Family A G protein-coupled receptor-like"/>
    <property type="match status" value="1"/>
</dbReference>
<name>A0ABN8QDH2_9CNID</name>
<protein>
    <recommendedName>
        <fullName evidence="4">G-protein coupled receptors family 1 profile domain-containing protein</fullName>
    </recommendedName>
</protein>
<evidence type="ECO:0008006" key="4">
    <source>
        <dbReference type="Google" id="ProtNLM"/>
    </source>
</evidence>
<evidence type="ECO:0000313" key="3">
    <source>
        <dbReference type="Proteomes" id="UP001159405"/>
    </source>
</evidence>
<comment type="caution">
    <text evidence="2">The sequence shown here is derived from an EMBL/GenBank/DDBJ whole genome shotgun (WGS) entry which is preliminary data.</text>
</comment>
<keyword evidence="1" id="KW-0472">Membrane</keyword>
<gene>
    <name evidence="2" type="ORF">PLOB_00004924</name>
</gene>
<feature type="non-terminal residue" evidence="2">
    <location>
        <position position="57"/>
    </location>
</feature>
<dbReference type="Gene3D" id="1.20.1070.10">
    <property type="entry name" value="Rhodopsin 7-helix transmembrane proteins"/>
    <property type="match status" value="1"/>
</dbReference>
<dbReference type="EMBL" id="CALNXK010000120">
    <property type="protein sequence ID" value="CAH3161530.1"/>
    <property type="molecule type" value="Genomic_DNA"/>
</dbReference>
<accession>A0ABN8QDH2</accession>
<sequence length="57" mass="6718">MTVVSLLTWLPYVLRLNLALIVLFNANSLVNPILYAIRMPDFRRALLSLFRRQQNQM</sequence>
<keyword evidence="3" id="KW-1185">Reference proteome</keyword>
<keyword evidence="1" id="KW-1133">Transmembrane helix</keyword>
<reference evidence="2 3" key="1">
    <citation type="submission" date="2022-05" db="EMBL/GenBank/DDBJ databases">
        <authorList>
            <consortium name="Genoscope - CEA"/>
            <person name="William W."/>
        </authorList>
    </citation>
    <scope>NUCLEOTIDE SEQUENCE [LARGE SCALE GENOMIC DNA]</scope>
</reference>
<feature type="transmembrane region" description="Helical" evidence="1">
    <location>
        <begin position="12"/>
        <end position="37"/>
    </location>
</feature>
<evidence type="ECO:0000313" key="2">
    <source>
        <dbReference type="EMBL" id="CAH3161530.1"/>
    </source>
</evidence>
<dbReference type="Proteomes" id="UP001159405">
    <property type="component" value="Unassembled WGS sequence"/>
</dbReference>
<organism evidence="2 3">
    <name type="scientific">Porites lobata</name>
    <dbReference type="NCBI Taxonomy" id="104759"/>
    <lineage>
        <taxon>Eukaryota</taxon>
        <taxon>Metazoa</taxon>
        <taxon>Cnidaria</taxon>
        <taxon>Anthozoa</taxon>
        <taxon>Hexacorallia</taxon>
        <taxon>Scleractinia</taxon>
        <taxon>Fungiina</taxon>
        <taxon>Poritidae</taxon>
        <taxon>Porites</taxon>
    </lineage>
</organism>
<evidence type="ECO:0000256" key="1">
    <source>
        <dbReference type="SAM" id="Phobius"/>
    </source>
</evidence>
<keyword evidence="1" id="KW-0812">Transmembrane</keyword>